<dbReference type="PANTHER" id="PTHR30146">
    <property type="entry name" value="LACI-RELATED TRANSCRIPTIONAL REPRESSOR"/>
    <property type="match status" value="1"/>
</dbReference>
<dbReference type="RefSeq" id="WP_013887631.1">
    <property type="nucleotide sequence ID" value="NC_015673.1"/>
</dbReference>
<keyword evidence="3" id="KW-0804">Transcription</keyword>
<dbReference type="SUPFAM" id="SSF53822">
    <property type="entry name" value="Periplasmic binding protein-like I"/>
    <property type="match status" value="1"/>
</dbReference>
<dbReference type="InterPro" id="IPR010982">
    <property type="entry name" value="Lambda_DNA-bd_dom_sf"/>
</dbReference>
<dbReference type="GO" id="GO:0000976">
    <property type="term" value="F:transcription cis-regulatory region binding"/>
    <property type="evidence" value="ECO:0007669"/>
    <property type="project" value="TreeGrafter"/>
</dbReference>
<dbReference type="InterPro" id="IPR046335">
    <property type="entry name" value="LacI/GalR-like_sensor"/>
</dbReference>
<dbReference type="Pfam" id="PF13377">
    <property type="entry name" value="Peripla_BP_3"/>
    <property type="match status" value="1"/>
</dbReference>
<evidence type="ECO:0000256" key="2">
    <source>
        <dbReference type="ARBA" id="ARBA00023125"/>
    </source>
</evidence>
<dbReference type="InterPro" id="IPR000843">
    <property type="entry name" value="HTH_LacI"/>
</dbReference>
<evidence type="ECO:0000313" key="6">
    <source>
        <dbReference type="Proteomes" id="UP000000492"/>
    </source>
</evidence>
<dbReference type="Gene3D" id="1.10.260.40">
    <property type="entry name" value="lambda repressor-like DNA-binding domains"/>
    <property type="match status" value="1"/>
</dbReference>
<evidence type="ECO:0000256" key="3">
    <source>
        <dbReference type="ARBA" id="ARBA00023163"/>
    </source>
</evidence>
<dbReference type="SMART" id="SM00354">
    <property type="entry name" value="HTH_LACI"/>
    <property type="match status" value="1"/>
</dbReference>
<gene>
    <name evidence="5" type="primary">lacI</name>
    <name evidence="5" type="ordered locus">CRES_0239</name>
</gene>
<sequence>MNRRSVRRGTLASIAAEIGVSRTTVSNAYNRPDQLSPELREKILATAERVGYPGPDPTARSLRMRRAGAIGVLLTEDMTYAFEDQASVEFMAGVAAACGSLNSSMLVLPAGVGAPTTDETAAATRATQLVNQASVDGFIVYSVAADDPHLAAVLARGLPTVICDQPIAPASKGEFGFVGINDREAIKPAARAVVEAGHTRIGILCIRLDRTPNDGPVSPERLAKAQMHVQRSRVQGVLDVISDATLDPTQVPVVERHINNRETAKDAARELLTSHPELTAIVCTTDSMALGVVEYAREQGIEIPSQLSVTGFDGIPEAVNEGITTVRQPTQHKGRESGEMLGALQEAQSERTPAEMPTRVILETSLKPGNSVAPPAAANSPA</sequence>
<dbReference type="eggNOG" id="COG1609">
    <property type="taxonomic scope" value="Bacteria"/>
</dbReference>
<dbReference type="PROSITE" id="PS50932">
    <property type="entry name" value="HTH_LACI_2"/>
    <property type="match status" value="1"/>
</dbReference>
<dbReference type="CDD" id="cd01392">
    <property type="entry name" value="HTH_LacI"/>
    <property type="match status" value="1"/>
</dbReference>
<dbReference type="STRING" id="662755.CRES_0239"/>
<dbReference type="Gene3D" id="3.40.50.2300">
    <property type="match status" value="2"/>
</dbReference>
<dbReference type="SUPFAM" id="SSF47413">
    <property type="entry name" value="lambda repressor-like DNA-binding domains"/>
    <property type="match status" value="1"/>
</dbReference>
<evidence type="ECO:0000259" key="4">
    <source>
        <dbReference type="PROSITE" id="PS50932"/>
    </source>
</evidence>
<dbReference type="OrthoDB" id="5171752at2"/>
<dbReference type="Proteomes" id="UP000000492">
    <property type="component" value="Chromosome"/>
</dbReference>
<dbReference type="HOGENOM" id="CLU_037628_6_1_11"/>
<accession>F8E2F6</accession>
<keyword evidence="2 5" id="KW-0238">DNA-binding</keyword>
<dbReference type="CDD" id="cd06279">
    <property type="entry name" value="PBP1_LacI-like"/>
    <property type="match status" value="1"/>
</dbReference>
<name>F8E2F6_CORRG</name>
<keyword evidence="6" id="KW-1185">Reference proteome</keyword>
<dbReference type="GO" id="GO:0003700">
    <property type="term" value="F:DNA-binding transcription factor activity"/>
    <property type="evidence" value="ECO:0007669"/>
    <property type="project" value="TreeGrafter"/>
</dbReference>
<dbReference type="InterPro" id="IPR028082">
    <property type="entry name" value="Peripla_BP_I"/>
</dbReference>
<feature type="domain" description="HTH lacI-type" evidence="4">
    <location>
        <begin position="10"/>
        <end position="64"/>
    </location>
</feature>
<proteinExistence type="predicted"/>
<dbReference type="EMBL" id="CP002857">
    <property type="protein sequence ID" value="AEI08602.1"/>
    <property type="molecule type" value="Genomic_DNA"/>
</dbReference>
<organism evidence="5 6">
    <name type="scientific">Corynebacterium resistens (strain DSM 45100 / JCM 12819 / GTC 2026 / SICGH 158)</name>
    <dbReference type="NCBI Taxonomy" id="662755"/>
    <lineage>
        <taxon>Bacteria</taxon>
        <taxon>Bacillati</taxon>
        <taxon>Actinomycetota</taxon>
        <taxon>Actinomycetes</taxon>
        <taxon>Mycobacteriales</taxon>
        <taxon>Corynebacteriaceae</taxon>
        <taxon>Corynebacterium</taxon>
    </lineage>
</organism>
<reference evidence="5 6" key="1">
    <citation type="journal article" date="2012" name="BMC Genomics">
        <title>Complete genome sequence, lifestyle, and multi-drug resistance of the human pathogen Corynebacterium resistens DSM 45100 isolated from blood samples of a leukemia patient.</title>
        <authorList>
            <person name="Schroder J."/>
            <person name="Maus I."/>
            <person name="Meyer K."/>
            <person name="Wordemann S."/>
            <person name="Blom J."/>
            <person name="Jaenicke S."/>
            <person name="Schneider J."/>
            <person name="Trost E."/>
            <person name="Tauch A."/>
        </authorList>
    </citation>
    <scope>NUCLEOTIDE SEQUENCE [LARGE SCALE GENOMIC DNA]</scope>
    <source>
        <strain evidence="6">DSM 45100 / JCM 12819 / CCUG 50093 / GTC 2026 / SICGH 158</strain>
    </source>
</reference>
<dbReference type="KEGG" id="crd:CRES_0239"/>
<dbReference type="PANTHER" id="PTHR30146:SF138">
    <property type="entry name" value="TRANSCRIPTIONAL REGULATORY PROTEIN"/>
    <property type="match status" value="1"/>
</dbReference>
<keyword evidence="1" id="KW-0805">Transcription regulation</keyword>
<protein>
    <submittedName>
        <fullName evidence="5">LacI DNA-binding transcription regulator</fullName>
    </submittedName>
</protein>
<evidence type="ECO:0000313" key="5">
    <source>
        <dbReference type="EMBL" id="AEI08602.1"/>
    </source>
</evidence>
<evidence type="ECO:0000256" key="1">
    <source>
        <dbReference type="ARBA" id="ARBA00023015"/>
    </source>
</evidence>
<dbReference type="Pfam" id="PF00356">
    <property type="entry name" value="LacI"/>
    <property type="match status" value="1"/>
</dbReference>
<dbReference type="AlphaFoldDB" id="F8E2F6"/>